<protein>
    <submittedName>
        <fullName evidence="3">Transcriptional regulator</fullName>
    </submittedName>
</protein>
<dbReference type="Gene3D" id="1.10.260.40">
    <property type="entry name" value="lambda repressor-like DNA-binding domains"/>
    <property type="match status" value="1"/>
</dbReference>
<gene>
    <name evidence="3" type="ORF">GCM10010094_92490</name>
</gene>
<keyword evidence="4" id="KW-1185">Reference proteome</keyword>
<organism evidence="3 4">
    <name type="scientific">Streptomyces flaveus</name>
    <dbReference type="NCBI Taxonomy" id="66370"/>
    <lineage>
        <taxon>Bacteria</taxon>
        <taxon>Bacillati</taxon>
        <taxon>Actinomycetota</taxon>
        <taxon>Actinomycetes</taxon>
        <taxon>Kitasatosporales</taxon>
        <taxon>Streptomycetaceae</taxon>
        <taxon>Streptomyces</taxon>
        <taxon>Streptomyces aurantiacus group</taxon>
    </lineage>
</organism>
<dbReference type="Proteomes" id="UP000637788">
    <property type="component" value="Unassembled WGS sequence"/>
</dbReference>
<dbReference type="InterPro" id="IPR043917">
    <property type="entry name" value="DUF5753"/>
</dbReference>
<dbReference type="GO" id="GO:0003677">
    <property type="term" value="F:DNA binding"/>
    <property type="evidence" value="ECO:0007669"/>
    <property type="project" value="InterPro"/>
</dbReference>
<feature type="domain" description="HTH cro/C1-type" evidence="2">
    <location>
        <begin position="39"/>
        <end position="94"/>
    </location>
</feature>
<feature type="region of interest" description="Disordered" evidence="1">
    <location>
        <begin position="1"/>
        <end position="31"/>
    </location>
</feature>
<dbReference type="SUPFAM" id="SSF47413">
    <property type="entry name" value="lambda repressor-like DNA-binding domains"/>
    <property type="match status" value="1"/>
</dbReference>
<dbReference type="EMBL" id="BMPQ01000058">
    <property type="protein sequence ID" value="GGL17115.1"/>
    <property type="molecule type" value="Genomic_DNA"/>
</dbReference>
<name>A0A917VV54_9ACTN</name>
<dbReference type="InterPro" id="IPR010982">
    <property type="entry name" value="Lambda_DNA-bd_dom_sf"/>
</dbReference>
<dbReference type="Pfam" id="PF13560">
    <property type="entry name" value="HTH_31"/>
    <property type="match status" value="1"/>
</dbReference>
<sequence>MGTTEAAHSPSDSEFLNGPSAGTAGPAGPMVPRLVLGTRLRQLREEQQISRETAGHVIRASQSKISRLECGRHGCKLRDVADLLTLYGVTDQAERATLLALAEEANTPGWWQAYSDVVPSWMQAYLGVEQAATLIRSFEVQRVPALLQTPDYARAALRLAHPDASADELDRRVTLLMTRRRILHREQASQLWAVIDEAALRRAVGGGSTMRAQLQHLIEVSQLPQVTVQIMPFRAGGHAASGGPVTILRLPGGQLPDVVCLEQLASALYPDKPAEIEYYWGVMNRLVVQAQSPEATPTILHRILQET</sequence>
<reference evidence="3" key="2">
    <citation type="submission" date="2020-09" db="EMBL/GenBank/DDBJ databases">
        <authorList>
            <person name="Sun Q."/>
            <person name="Ohkuma M."/>
        </authorList>
    </citation>
    <scope>NUCLEOTIDE SEQUENCE</scope>
    <source>
        <strain evidence="3">JCM 3035</strain>
    </source>
</reference>
<reference evidence="3" key="1">
    <citation type="journal article" date="2014" name="Int. J. Syst. Evol. Microbiol.">
        <title>Complete genome sequence of Corynebacterium casei LMG S-19264T (=DSM 44701T), isolated from a smear-ripened cheese.</title>
        <authorList>
            <consortium name="US DOE Joint Genome Institute (JGI-PGF)"/>
            <person name="Walter F."/>
            <person name="Albersmeier A."/>
            <person name="Kalinowski J."/>
            <person name="Ruckert C."/>
        </authorList>
    </citation>
    <scope>NUCLEOTIDE SEQUENCE</scope>
    <source>
        <strain evidence="3">JCM 3035</strain>
    </source>
</reference>
<accession>A0A917VV54</accession>
<evidence type="ECO:0000259" key="2">
    <source>
        <dbReference type="SMART" id="SM00530"/>
    </source>
</evidence>
<comment type="caution">
    <text evidence="3">The sequence shown here is derived from an EMBL/GenBank/DDBJ whole genome shotgun (WGS) entry which is preliminary data.</text>
</comment>
<dbReference type="AlphaFoldDB" id="A0A917VV54"/>
<dbReference type="InterPro" id="IPR001387">
    <property type="entry name" value="Cro/C1-type_HTH"/>
</dbReference>
<feature type="compositionally biased region" description="Low complexity" evidence="1">
    <location>
        <begin position="18"/>
        <end position="28"/>
    </location>
</feature>
<evidence type="ECO:0000313" key="3">
    <source>
        <dbReference type="EMBL" id="GGL17115.1"/>
    </source>
</evidence>
<dbReference type="CDD" id="cd00093">
    <property type="entry name" value="HTH_XRE"/>
    <property type="match status" value="1"/>
</dbReference>
<evidence type="ECO:0000256" key="1">
    <source>
        <dbReference type="SAM" id="MobiDB-lite"/>
    </source>
</evidence>
<dbReference type="SMART" id="SM00530">
    <property type="entry name" value="HTH_XRE"/>
    <property type="match status" value="1"/>
</dbReference>
<dbReference type="RefSeq" id="WP_373302384.1">
    <property type="nucleotide sequence ID" value="NZ_BMPQ01000058.1"/>
</dbReference>
<evidence type="ECO:0000313" key="4">
    <source>
        <dbReference type="Proteomes" id="UP000637788"/>
    </source>
</evidence>
<dbReference type="Pfam" id="PF19054">
    <property type="entry name" value="DUF5753"/>
    <property type="match status" value="1"/>
</dbReference>
<proteinExistence type="predicted"/>